<organism evidence="1 2">
    <name type="scientific">Dyadobacter subterraneus</name>
    <dbReference type="NCBI Taxonomy" id="2773304"/>
    <lineage>
        <taxon>Bacteria</taxon>
        <taxon>Pseudomonadati</taxon>
        <taxon>Bacteroidota</taxon>
        <taxon>Cytophagia</taxon>
        <taxon>Cytophagales</taxon>
        <taxon>Spirosomataceae</taxon>
        <taxon>Dyadobacter</taxon>
    </lineage>
</organism>
<comment type="caution">
    <text evidence="1">The sequence shown here is derived from an EMBL/GenBank/DDBJ whole genome shotgun (WGS) entry which is preliminary data.</text>
</comment>
<evidence type="ECO:0000313" key="2">
    <source>
        <dbReference type="Proteomes" id="UP000634134"/>
    </source>
</evidence>
<sequence>MLSSVMCEGHLSIQNNTVSTIILYKVTWMSEKATFLYEATVSKGWKESLFSALQIMIFFPFSG</sequence>
<reference evidence="2" key="1">
    <citation type="submission" date="2023-07" db="EMBL/GenBank/DDBJ databases">
        <title>Dyadobacter sp. nov 'subterranea' isolated from contaminted grondwater.</title>
        <authorList>
            <person name="Szabo I."/>
            <person name="Al-Omari J."/>
            <person name="Szerdahelyi S.G."/>
            <person name="Rado J."/>
        </authorList>
    </citation>
    <scope>NUCLEOTIDE SEQUENCE [LARGE SCALE GENOMIC DNA]</scope>
    <source>
        <strain evidence="2">UP-52</strain>
    </source>
</reference>
<evidence type="ECO:0000313" key="1">
    <source>
        <dbReference type="EMBL" id="MBE9463249.1"/>
    </source>
</evidence>
<proteinExistence type="predicted"/>
<accession>A0ABR9WGH2</accession>
<dbReference type="Proteomes" id="UP000634134">
    <property type="component" value="Unassembled WGS sequence"/>
</dbReference>
<keyword evidence="2" id="KW-1185">Reference proteome</keyword>
<dbReference type="RefSeq" id="WP_194121394.1">
    <property type="nucleotide sequence ID" value="NZ_JBHSRU010000030.1"/>
</dbReference>
<dbReference type="EMBL" id="JACYGY010000001">
    <property type="protein sequence ID" value="MBE9463249.1"/>
    <property type="molecule type" value="Genomic_DNA"/>
</dbReference>
<protein>
    <submittedName>
        <fullName evidence="1">Uncharacterized protein</fullName>
    </submittedName>
</protein>
<name>A0ABR9WGH2_9BACT</name>
<gene>
    <name evidence="1" type="ORF">IEE83_15280</name>
</gene>